<feature type="transmembrane region" description="Helical" evidence="8">
    <location>
        <begin position="345"/>
        <end position="362"/>
    </location>
</feature>
<dbReference type="STRING" id="914150.TQ33_0631"/>
<dbReference type="Proteomes" id="UP000034071">
    <property type="component" value="Chromosome"/>
</dbReference>
<evidence type="ECO:0000256" key="6">
    <source>
        <dbReference type="ARBA" id="ARBA00022989"/>
    </source>
</evidence>
<sequence length="436" mass="46502">MNLSVKILIFMVVGAIVGVLFLQFGDYQCAKGLAEAECQAIQQKSWAYTYFVEGLFNIGGSLFINALKMLMVPLVLVSLVCGVCSLADPSKLGRLSLKSIGLYLLTTAIALTLALTLASIFQPGVGMPVGEASFDASEKPPLSDVIINIIPTNPFEAMVSANMLQIIVFAILVGLAITLSGEQGKRIGNWFEDANKVVMELVNIIMRFAPYGVFFLIAKTFATFPFSDLVGSLGSYFILVIVGLLLHAMITYSVLIALFTRLNPINFFKGMWPAMLTAFGTSSSNATLPVTMRCAETNLGVHKNTFSFTLPLGATINMDGTAIMQGIATLFIAQAYSVDLSMAQLLTVVLTATLASIGTAGVPSVGLILLAGVLTQVNLPVEAIGMILGIDRLLDMTRTAVNITGDAAVTTIVAKSEGEIDIDTFNDTNNRSNFDD</sequence>
<evidence type="ECO:0000256" key="7">
    <source>
        <dbReference type="ARBA" id="ARBA00023136"/>
    </source>
</evidence>
<dbReference type="AlphaFoldDB" id="A0A0F6TQ97"/>
<dbReference type="PRINTS" id="PR00173">
    <property type="entry name" value="EDTRNSPORT"/>
</dbReference>
<gene>
    <name evidence="9" type="ORF">TQ33_0631</name>
</gene>
<dbReference type="Pfam" id="PF00375">
    <property type="entry name" value="SDF"/>
    <property type="match status" value="1"/>
</dbReference>
<dbReference type="RefSeq" id="WP_046560781.1">
    <property type="nucleotide sequence ID" value="NZ_CP010975.1"/>
</dbReference>
<dbReference type="GO" id="GO:0005886">
    <property type="term" value="C:plasma membrane"/>
    <property type="evidence" value="ECO:0007669"/>
    <property type="project" value="UniProtKB-SubCell"/>
</dbReference>
<evidence type="ECO:0000313" key="9">
    <source>
        <dbReference type="EMBL" id="AKE51609.1"/>
    </source>
</evidence>
<keyword evidence="10" id="KW-1185">Reference proteome</keyword>
<feature type="transmembrane region" description="Helical" evidence="8">
    <location>
        <begin position="201"/>
        <end position="224"/>
    </location>
</feature>
<dbReference type="SUPFAM" id="SSF118215">
    <property type="entry name" value="Proton glutamate symport protein"/>
    <property type="match status" value="1"/>
</dbReference>
<dbReference type="KEGG" id="kge:TQ33_0631"/>
<feature type="transmembrane region" description="Helical" evidence="8">
    <location>
        <begin position="163"/>
        <end position="180"/>
    </location>
</feature>
<protein>
    <submittedName>
        <fullName evidence="9">Sodium:dicarboxylate symporter</fullName>
    </submittedName>
</protein>
<evidence type="ECO:0000256" key="8">
    <source>
        <dbReference type="SAM" id="Phobius"/>
    </source>
</evidence>
<dbReference type="HOGENOM" id="CLU_019375_7_1_6"/>
<feature type="transmembrane region" description="Helical" evidence="8">
    <location>
        <begin position="368"/>
        <end position="390"/>
    </location>
</feature>
<reference evidence="9 10" key="1">
    <citation type="submission" date="2015-02" db="EMBL/GenBank/DDBJ databases">
        <title>Complete genome sequence of Kangiella geojedonensis strain YCS-5T.</title>
        <authorList>
            <person name="Kim K.M."/>
        </authorList>
    </citation>
    <scope>NUCLEOTIDE SEQUENCE [LARGE SCALE GENOMIC DNA]</scope>
    <source>
        <strain evidence="9 10">YCS-5</strain>
    </source>
</reference>
<dbReference type="InterPro" id="IPR001991">
    <property type="entry name" value="Na-dicarboxylate_symporter"/>
</dbReference>
<feature type="transmembrane region" description="Helical" evidence="8">
    <location>
        <begin position="236"/>
        <end position="259"/>
    </location>
</feature>
<evidence type="ECO:0000256" key="1">
    <source>
        <dbReference type="ARBA" id="ARBA00004651"/>
    </source>
</evidence>
<comment type="subcellular location">
    <subcellularLocation>
        <location evidence="1">Cell membrane</location>
        <topology evidence="1">Multi-pass membrane protein</topology>
    </subcellularLocation>
</comment>
<dbReference type="PATRIC" id="fig|914150.5.peg.641"/>
<dbReference type="OrthoDB" id="9766690at2"/>
<keyword evidence="7 8" id="KW-0472">Membrane</keyword>
<keyword evidence="6 8" id="KW-1133">Transmembrane helix</keyword>
<dbReference type="Gene3D" id="1.10.3860.10">
    <property type="entry name" value="Sodium:dicarboxylate symporter"/>
    <property type="match status" value="1"/>
</dbReference>
<keyword evidence="5" id="KW-0769">Symport</keyword>
<organism evidence="9 10">
    <name type="scientific">Kangiella geojedonensis</name>
    <dbReference type="NCBI Taxonomy" id="914150"/>
    <lineage>
        <taxon>Bacteria</taxon>
        <taxon>Pseudomonadati</taxon>
        <taxon>Pseudomonadota</taxon>
        <taxon>Gammaproteobacteria</taxon>
        <taxon>Kangiellales</taxon>
        <taxon>Kangiellaceae</taxon>
        <taxon>Kangiella</taxon>
    </lineage>
</organism>
<dbReference type="GO" id="GO:0006835">
    <property type="term" value="P:dicarboxylic acid transport"/>
    <property type="evidence" value="ECO:0007669"/>
    <property type="project" value="UniProtKB-ARBA"/>
</dbReference>
<dbReference type="PANTHER" id="PTHR11958:SF63">
    <property type="entry name" value="AMINO ACID TRANSPORTER"/>
    <property type="match status" value="1"/>
</dbReference>
<keyword evidence="3" id="KW-1003">Cell membrane</keyword>
<dbReference type="InterPro" id="IPR036458">
    <property type="entry name" value="Na:dicarbo_symporter_sf"/>
</dbReference>
<feature type="transmembrane region" description="Helical" evidence="8">
    <location>
        <begin position="6"/>
        <end position="25"/>
    </location>
</feature>
<dbReference type="GO" id="GO:0015293">
    <property type="term" value="F:symporter activity"/>
    <property type="evidence" value="ECO:0007669"/>
    <property type="project" value="UniProtKB-KW"/>
</dbReference>
<evidence type="ECO:0000256" key="2">
    <source>
        <dbReference type="ARBA" id="ARBA00022448"/>
    </source>
</evidence>
<evidence type="ECO:0000256" key="4">
    <source>
        <dbReference type="ARBA" id="ARBA00022692"/>
    </source>
</evidence>
<dbReference type="FunFam" id="1.10.3860.10:FF:000001">
    <property type="entry name" value="C4-dicarboxylate transport protein"/>
    <property type="match status" value="1"/>
</dbReference>
<feature type="transmembrane region" description="Helical" evidence="8">
    <location>
        <begin position="70"/>
        <end position="88"/>
    </location>
</feature>
<dbReference type="EMBL" id="CP010975">
    <property type="protein sequence ID" value="AKE51609.1"/>
    <property type="molecule type" value="Genomic_DNA"/>
</dbReference>
<keyword evidence="2" id="KW-0813">Transport</keyword>
<keyword evidence="4 8" id="KW-0812">Transmembrane</keyword>
<accession>A0A0F6TQ97</accession>
<proteinExistence type="predicted"/>
<evidence type="ECO:0000313" key="10">
    <source>
        <dbReference type="Proteomes" id="UP000034071"/>
    </source>
</evidence>
<dbReference type="InterPro" id="IPR050746">
    <property type="entry name" value="DAACS"/>
</dbReference>
<name>A0A0F6TQ97_9GAMM</name>
<feature type="transmembrane region" description="Helical" evidence="8">
    <location>
        <begin position="100"/>
        <end position="121"/>
    </location>
</feature>
<evidence type="ECO:0000256" key="5">
    <source>
        <dbReference type="ARBA" id="ARBA00022847"/>
    </source>
</evidence>
<evidence type="ECO:0000256" key="3">
    <source>
        <dbReference type="ARBA" id="ARBA00022475"/>
    </source>
</evidence>
<dbReference type="PANTHER" id="PTHR11958">
    <property type="entry name" value="SODIUM/DICARBOXYLATE SYMPORTER-RELATED"/>
    <property type="match status" value="1"/>
</dbReference>